<evidence type="ECO:0000313" key="2">
    <source>
        <dbReference type="Proteomes" id="UP001243330"/>
    </source>
</evidence>
<accession>A0AAD9A181</accession>
<name>A0AAD9A181_9PEZI</name>
<comment type="caution">
    <text evidence="1">The sequence shown here is derived from an EMBL/GenBank/DDBJ whole genome shotgun (WGS) entry which is preliminary data.</text>
</comment>
<dbReference type="Proteomes" id="UP001243330">
    <property type="component" value="Unassembled WGS sequence"/>
</dbReference>
<dbReference type="EMBL" id="JAQOWY010000859">
    <property type="protein sequence ID" value="KAK1838297.1"/>
    <property type="molecule type" value="Genomic_DNA"/>
</dbReference>
<keyword evidence="2" id="KW-1185">Reference proteome</keyword>
<dbReference type="AlphaFoldDB" id="A0AAD9A181"/>
<protein>
    <submittedName>
        <fullName evidence="1">Uncharacterized protein</fullName>
    </submittedName>
</protein>
<evidence type="ECO:0000313" key="1">
    <source>
        <dbReference type="EMBL" id="KAK1838297.1"/>
    </source>
</evidence>
<sequence length="63" mass="7148">MFANQNVGSGWSATVRVTARNQELLESIHNRLQQLPLSHFQSCWYVHSKIGFRPSLCGSSSER</sequence>
<reference evidence="1" key="1">
    <citation type="submission" date="2023-01" db="EMBL/GenBank/DDBJ databases">
        <title>Colletotrichum chrysophilum M932 genome sequence.</title>
        <authorList>
            <person name="Baroncelli R."/>
        </authorList>
    </citation>
    <scope>NUCLEOTIDE SEQUENCE</scope>
    <source>
        <strain evidence="1">M932</strain>
    </source>
</reference>
<gene>
    <name evidence="1" type="ORF">CCHR01_19074</name>
</gene>
<proteinExistence type="predicted"/>
<organism evidence="1 2">
    <name type="scientific">Colletotrichum chrysophilum</name>
    <dbReference type="NCBI Taxonomy" id="1836956"/>
    <lineage>
        <taxon>Eukaryota</taxon>
        <taxon>Fungi</taxon>
        <taxon>Dikarya</taxon>
        <taxon>Ascomycota</taxon>
        <taxon>Pezizomycotina</taxon>
        <taxon>Sordariomycetes</taxon>
        <taxon>Hypocreomycetidae</taxon>
        <taxon>Glomerellales</taxon>
        <taxon>Glomerellaceae</taxon>
        <taxon>Colletotrichum</taxon>
        <taxon>Colletotrichum gloeosporioides species complex</taxon>
    </lineage>
</organism>